<keyword evidence="2" id="KW-1185">Reference proteome</keyword>
<accession>A0A1R3GDU2</accession>
<name>A0A1R3GDU2_COCAP</name>
<organism evidence="1 2">
    <name type="scientific">Corchorus capsularis</name>
    <name type="common">Jute</name>
    <dbReference type="NCBI Taxonomy" id="210143"/>
    <lineage>
        <taxon>Eukaryota</taxon>
        <taxon>Viridiplantae</taxon>
        <taxon>Streptophyta</taxon>
        <taxon>Embryophyta</taxon>
        <taxon>Tracheophyta</taxon>
        <taxon>Spermatophyta</taxon>
        <taxon>Magnoliopsida</taxon>
        <taxon>eudicotyledons</taxon>
        <taxon>Gunneridae</taxon>
        <taxon>Pentapetalae</taxon>
        <taxon>rosids</taxon>
        <taxon>malvids</taxon>
        <taxon>Malvales</taxon>
        <taxon>Malvaceae</taxon>
        <taxon>Grewioideae</taxon>
        <taxon>Apeibeae</taxon>
        <taxon>Corchorus</taxon>
    </lineage>
</organism>
<dbReference type="AlphaFoldDB" id="A0A1R3GDU2"/>
<dbReference type="Proteomes" id="UP000188268">
    <property type="component" value="Unassembled WGS sequence"/>
</dbReference>
<proteinExistence type="predicted"/>
<dbReference type="EMBL" id="AWWV01014524">
    <property type="protein sequence ID" value="OMO56278.1"/>
    <property type="molecule type" value="Genomic_DNA"/>
</dbReference>
<dbReference type="Gramene" id="OMO56278">
    <property type="protein sequence ID" value="OMO56278"/>
    <property type="gene ID" value="CCACVL1_26663"/>
</dbReference>
<evidence type="ECO:0000313" key="1">
    <source>
        <dbReference type="EMBL" id="OMO56278.1"/>
    </source>
</evidence>
<evidence type="ECO:0000313" key="2">
    <source>
        <dbReference type="Proteomes" id="UP000188268"/>
    </source>
</evidence>
<sequence>MADSIVGFGHMNGVLMANKHLSRRLFVSDRPTL</sequence>
<protein>
    <submittedName>
        <fullName evidence="1">Uncharacterized protein</fullName>
    </submittedName>
</protein>
<gene>
    <name evidence="1" type="ORF">CCACVL1_26663</name>
</gene>
<comment type="caution">
    <text evidence="1">The sequence shown here is derived from an EMBL/GenBank/DDBJ whole genome shotgun (WGS) entry which is preliminary data.</text>
</comment>
<reference evidence="1 2" key="1">
    <citation type="submission" date="2013-09" db="EMBL/GenBank/DDBJ databases">
        <title>Corchorus capsularis genome sequencing.</title>
        <authorList>
            <person name="Alam M."/>
            <person name="Haque M.S."/>
            <person name="Islam M.S."/>
            <person name="Emdad E.M."/>
            <person name="Islam M.M."/>
            <person name="Ahmed B."/>
            <person name="Halim A."/>
            <person name="Hossen Q.M.M."/>
            <person name="Hossain M.Z."/>
            <person name="Ahmed R."/>
            <person name="Khan M.M."/>
            <person name="Islam R."/>
            <person name="Rashid M.M."/>
            <person name="Khan S.A."/>
            <person name="Rahman M.S."/>
            <person name="Alam M."/>
        </authorList>
    </citation>
    <scope>NUCLEOTIDE SEQUENCE [LARGE SCALE GENOMIC DNA]</scope>
    <source>
        <strain evidence="2">cv. CVL-1</strain>
        <tissue evidence="1">Whole seedling</tissue>
    </source>
</reference>